<dbReference type="EnsemblMetazoa" id="XM_050651087.1">
    <property type="protein sequence ID" value="XP_050507044.1"/>
    <property type="gene ID" value="LOC126884828"/>
</dbReference>
<evidence type="ECO:0000313" key="5">
    <source>
        <dbReference type="Proteomes" id="UP001652700"/>
    </source>
</evidence>
<dbReference type="GO" id="GO:0016579">
    <property type="term" value="P:protein deubiquitination"/>
    <property type="evidence" value="ECO:0007669"/>
    <property type="project" value="InterPro"/>
</dbReference>
<comment type="similarity">
    <text evidence="1">Belongs to the peptidase C19 family.</text>
</comment>
<dbReference type="PANTHER" id="PTHR24006">
    <property type="entry name" value="UBIQUITIN CARBOXYL-TERMINAL HYDROLASE"/>
    <property type="match status" value="1"/>
</dbReference>
<dbReference type="InterPro" id="IPR038765">
    <property type="entry name" value="Papain-like_cys_pep_sf"/>
</dbReference>
<keyword evidence="5" id="KW-1185">Reference proteome</keyword>
<dbReference type="Gene3D" id="3.90.70.10">
    <property type="entry name" value="Cysteine proteinases"/>
    <property type="match status" value="1"/>
</dbReference>
<dbReference type="AlphaFoldDB" id="A0A6P7GD46"/>
<organism evidence="6">
    <name type="scientific">Diabrotica virgifera virgifera</name>
    <name type="common">western corn rootworm</name>
    <dbReference type="NCBI Taxonomy" id="50390"/>
    <lineage>
        <taxon>Eukaryota</taxon>
        <taxon>Metazoa</taxon>
        <taxon>Ecdysozoa</taxon>
        <taxon>Arthropoda</taxon>
        <taxon>Hexapoda</taxon>
        <taxon>Insecta</taxon>
        <taxon>Pterygota</taxon>
        <taxon>Neoptera</taxon>
        <taxon>Endopterygota</taxon>
        <taxon>Coleoptera</taxon>
        <taxon>Polyphaga</taxon>
        <taxon>Cucujiformia</taxon>
        <taxon>Chrysomeloidea</taxon>
        <taxon>Chrysomelidae</taxon>
        <taxon>Galerucinae</taxon>
        <taxon>Diabroticina</taxon>
        <taxon>Diabroticites</taxon>
        <taxon>Diabrotica</taxon>
    </lineage>
</organism>
<evidence type="ECO:0000259" key="3">
    <source>
        <dbReference type="PROSITE" id="PS50235"/>
    </source>
</evidence>
<protein>
    <submittedName>
        <fullName evidence="6">Ubiquitin carboxyl-terminal hydrolase 1</fullName>
    </submittedName>
</protein>
<dbReference type="InterPro" id="IPR050164">
    <property type="entry name" value="Peptidase_C19"/>
</dbReference>
<dbReference type="OrthoDB" id="10062454at2759"/>
<dbReference type="FunCoup" id="A0A6P7GD46">
    <property type="interactions" value="1485"/>
</dbReference>
<name>A0A6P7GD46_DIAVI</name>
<dbReference type="PROSITE" id="PS00973">
    <property type="entry name" value="USP_2"/>
    <property type="match status" value="1"/>
</dbReference>
<dbReference type="PROSITE" id="PS50235">
    <property type="entry name" value="USP_3"/>
    <property type="match status" value="1"/>
</dbReference>
<evidence type="ECO:0000256" key="1">
    <source>
        <dbReference type="ARBA" id="ARBA00009085"/>
    </source>
</evidence>
<dbReference type="InterPro" id="IPR001394">
    <property type="entry name" value="Peptidase_C19_UCH"/>
</dbReference>
<accession>A0A6P7GD46</accession>
<evidence type="ECO:0000313" key="6">
    <source>
        <dbReference type="RefSeq" id="XP_028147354.1"/>
    </source>
</evidence>
<dbReference type="SUPFAM" id="SSF54001">
    <property type="entry name" value="Cysteine proteinases"/>
    <property type="match status" value="1"/>
</dbReference>
<dbReference type="RefSeq" id="XP_028147354.1">
    <property type="nucleotide sequence ID" value="XM_028291553.1"/>
</dbReference>
<dbReference type="Proteomes" id="UP001652700">
    <property type="component" value="Unplaced"/>
</dbReference>
<reference evidence="4" key="2">
    <citation type="submission" date="2025-05" db="UniProtKB">
        <authorList>
            <consortium name="EnsemblMetazoa"/>
        </authorList>
    </citation>
    <scope>IDENTIFICATION</scope>
</reference>
<dbReference type="InterPro" id="IPR018200">
    <property type="entry name" value="USP_CS"/>
</dbReference>
<dbReference type="GO" id="GO:0005829">
    <property type="term" value="C:cytosol"/>
    <property type="evidence" value="ECO:0007669"/>
    <property type="project" value="TreeGrafter"/>
</dbReference>
<dbReference type="Pfam" id="PF00443">
    <property type="entry name" value="UCH"/>
    <property type="match status" value="1"/>
</dbReference>
<feature type="domain" description="USP" evidence="3">
    <location>
        <begin position="70"/>
        <end position="610"/>
    </location>
</feature>
<dbReference type="InParanoid" id="A0A6P7GD46"/>
<feature type="region of interest" description="Disordered" evidence="2">
    <location>
        <begin position="264"/>
        <end position="294"/>
    </location>
</feature>
<evidence type="ECO:0000313" key="4">
    <source>
        <dbReference type="EnsemblMetazoa" id="XP_050507044.1"/>
    </source>
</evidence>
<feature type="region of interest" description="Disordered" evidence="2">
    <location>
        <begin position="119"/>
        <end position="141"/>
    </location>
</feature>
<gene>
    <name evidence="6" type="primary">LOC114340782</name>
</gene>
<proteinExistence type="inferred from homology"/>
<dbReference type="GO" id="GO:0004843">
    <property type="term" value="F:cysteine-type deubiquitinase activity"/>
    <property type="evidence" value="ECO:0007669"/>
    <property type="project" value="InterPro"/>
</dbReference>
<keyword evidence="6" id="KW-0378">Hydrolase</keyword>
<feature type="compositionally biased region" description="Low complexity" evidence="2">
    <location>
        <begin position="126"/>
        <end position="141"/>
    </location>
</feature>
<dbReference type="InterPro" id="IPR028889">
    <property type="entry name" value="USP"/>
</dbReference>
<sequence length="616" mass="69297">MTILENNVIPMHNKLSLTKTKYKTGDQLKRKYLFEEDSIPNKKPALNDMLNGYRGDQRSNGDAVQESPVATLSNMGNTCFLNSVLYTLRFAPTFLHNLHHLIGDLSLVSSKLNQNKAKTSSLGRNIGSITGPSSRSTSSKDLLSLGSSNDIIPKSKVQVVTEKLHELFLTMHNLEIKDLVDPYQPVALLQAVREANSIFEGNNQQDAHELLVYLLDNIRETCDVLTQQVQQNPELLNETESLPTVNSSKLWNVRNSWKKSLKKKDKSTKEAISEEQVNGAHTTDAEDSTSIDSNNGSTKKKLGYNFVAEDFEGITLRRTKCLECESVTERKEPFYDIPVPISLKDDDLADMNVNDIFRRACVTTEKLCDSNKYLCEKCERYNEASREVLFEKLPNIMVLQLKRFTTSTSGVQKVITYLPTPLALECFCESCCKVEDNQSRIHRYKLCCVIMHLGGTMASGHYIAYVKASDHLEDYTDCTRDLPKGSLSASSSEKSLNIIKFLKPRTLGSSLIEGKNGLSSRSVNAMRTCKSMDCCGVKVNKNVVENVINSSSRKIGQDYKWHHSNSSSDDMWLECDDENVRAISSQEFVEELAYKPNSTSTPYLLFYAKITDQHSE</sequence>
<evidence type="ECO:0000256" key="2">
    <source>
        <dbReference type="SAM" id="MobiDB-lite"/>
    </source>
</evidence>
<dbReference type="PANTHER" id="PTHR24006:SF905">
    <property type="entry name" value="UBIQUITIN CARBOXYL-TERMINAL HYDROLASE 1"/>
    <property type="match status" value="1"/>
</dbReference>
<dbReference type="GO" id="GO:0005634">
    <property type="term" value="C:nucleus"/>
    <property type="evidence" value="ECO:0007669"/>
    <property type="project" value="TreeGrafter"/>
</dbReference>
<reference evidence="6" key="1">
    <citation type="submission" date="2025-04" db="UniProtKB">
        <authorList>
            <consortium name="RefSeq"/>
        </authorList>
    </citation>
    <scope>IDENTIFICATION</scope>
    <source>
        <tissue evidence="6">Whole insect</tissue>
    </source>
</reference>